<dbReference type="PANTHER" id="PTHR30458:SF0">
    <property type="entry name" value="1,2-PHENYLACETYL-COA EPOXIDASE, SUBUNIT C"/>
    <property type="match status" value="1"/>
</dbReference>
<sequence length="264" mass="28927">MGVETIRKPADTRVAVKPAFDLALRMGDNALILAQRNAAWCGHAPALEEDIALANVALDLIGQAKLWLGYAGELEGEGRSADDLAFLRDGREFRNVLLVETPNGDFGQTTMRQWLYDSWHHFMLEGLKASSDERIVEIAEKSAKEVAYHLERSTDLVIRLGDGTDESHKRMQDALDYLWPFARELDVADDADRAIAAAGIGPDLASVAEKALAYRSEALSQATLTAPTDAVPRKGGKAGVHSEAFGFMLAEMQVLQRTHPGVKW</sequence>
<evidence type="ECO:0000313" key="2">
    <source>
        <dbReference type="Proteomes" id="UP000321129"/>
    </source>
</evidence>
<accession>A0A5C6U9J8</accession>
<gene>
    <name evidence="1" type="primary">paaC</name>
    <name evidence="1" type="ORF">FSZ31_11600</name>
</gene>
<dbReference type="RefSeq" id="WP_147123550.1">
    <property type="nucleotide sequence ID" value="NZ_VOPY01000003.1"/>
</dbReference>
<reference evidence="1 2" key="1">
    <citation type="submission" date="2019-08" db="EMBL/GenBank/DDBJ databases">
        <title>Sphingorhabdus soil sp. nov., isolated from arctic soil.</title>
        <authorList>
            <person name="Liu Y."/>
        </authorList>
    </citation>
    <scope>NUCLEOTIDE SEQUENCE [LARGE SCALE GENOMIC DNA]</scope>
    <source>
        <strain evidence="1 2">D-2Q-5-6</strain>
    </source>
</reference>
<dbReference type="GO" id="GO:0005829">
    <property type="term" value="C:cytosol"/>
    <property type="evidence" value="ECO:0007669"/>
    <property type="project" value="TreeGrafter"/>
</dbReference>
<dbReference type="SUPFAM" id="SSF47240">
    <property type="entry name" value="Ferritin-like"/>
    <property type="match status" value="1"/>
</dbReference>
<name>A0A5C6U9J8_9SPHN</name>
<dbReference type="InterPro" id="IPR011882">
    <property type="entry name" value="PaaC"/>
</dbReference>
<evidence type="ECO:0000313" key="1">
    <source>
        <dbReference type="EMBL" id="TXC68315.1"/>
    </source>
</evidence>
<dbReference type="NCBIfam" id="TIGR02158">
    <property type="entry name" value="PA_CoA_Oxy3"/>
    <property type="match status" value="1"/>
</dbReference>
<dbReference type="AlphaFoldDB" id="A0A5C6U9J8"/>
<dbReference type="InterPro" id="IPR052703">
    <property type="entry name" value="Aromatic_CoA_ox/epox"/>
</dbReference>
<dbReference type="PIRSF" id="PIRSF037834">
    <property type="entry name" value="PA_CoA_Oase3"/>
    <property type="match status" value="1"/>
</dbReference>
<dbReference type="OrthoDB" id="9789947at2"/>
<dbReference type="GO" id="GO:0010124">
    <property type="term" value="P:phenylacetate catabolic process"/>
    <property type="evidence" value="ECO:0007669"/>
    <property type="project" value="InterPro"/>
</dbReference>
<keyword evidence="2" id="KW-1185">Reference proteome</keyword>
<dbReference type="PANTHER" id="PTHR30458">
    <property type="entry name" value="PHENYLACETIC ACID DEGRADATION PROTEIN PAA"/>
    <property type="match status" value="1"/>
</dbReference>
<dbReference type="InterPro" id="IPR012347">
    <property type="entry name" value="Ferritin-like"/>
</dbReference>
<comment type="caution">
    <text evidence="1">The sequence shown here is derived from an EMBL/GenBank/DDBJ whole genome shotgun (WGS) entry which is preliminary data.</text>
</comment>
<dbReference type="EMBL" id="VOPY01000003">
    <property type="protein sequence ID" value="TXC68315.1"/>
    <property type="molecule type" value="Genomic_DNA"/>
</dbReference>
<protein>
    <submittedName>
        <fullName evidence="1">Phenylacetate-CoA oxygenase subunit PaaC</fullName>
    </submittedName>
</protein>
<dbReference type="InterPro" id="IPR007814">
    <property type="entry name" value="PaaA_PaaC"/>
</dbReference>
<dbReference type="Pfam" id="PF05138">
    <property type="entry name" value="PaaA_PaaC"/>
    <property type="match status" value="1"/>
</dbReference>
<dbReference type="Proteomes" id="UP000321129">
    <property type="component" value="Unassembled WGS sequence"/>
</dbReference>
<proteinExistence type="predicted"/>
<dbReference type="Gene3D" id="1.20.1260.10">
    <property type="match status" value="1"/>
</dbReference>
<organism evidence="1 2">
    <name type="scientific">Flavisphingopyxis soli</name>
    <dbReference type="NCBI Taxonomy" id="2601267"/>
    <lineage>
        <taxon>Bacteria</taxon>
        <taxon>Pseudomonadati</taxon>
        <taxon>Pseudomonadota</taxon>
        <taxon>Alphaproteobacteria</taxon>
        <taxon>Sphingomonadales</taxon>
        <taxon>Sphingopyxidaceae</taxon>
        <taxon>Flavisphingopyxis</taxon>
    </lineage>
</organism>
<dbReference type="InterPro" id="IPR009078">
    <property type="entry name" value="Ferritin-like_SF"/>
</dbReference>